<evidence type="ECO:0000256" key="9">
    <source>
        <dbReference type="ARBA" id="ARBA00045154"/>
    </source>
</evidence>
<evidence type="ECO:0000256" key="5">
    <source>
        <dbReference type="ARBA" id="ARBA00023125"/>
    </source>
</evidence>
<dbReference type="Pfam" id="PF04082">
    <property type="entry name" value="Fungal_trans"/>
    <property type="match status" value="1"/>
</dbReference>
<feature type="region of interest" description="Disordered" evidence="10">
    <location>
        <begin position="825"/>
        <end position="858"/>
    </location>
</feature>
<evidence type="ECO:0000256" key="6">
    <source>
        <dbReference type="ARBA" id="ARBA00023163"/>
    </source>
</evidence>
<dbReference type="SMART" id="SM00906">
    <property type="entry name" value="Fungal_trans"/>
    <property type="match status" value="1"/>
</dbReference>
<dbReference type="InterPro" id="IPR007219">
    <property type="entry name" value="XnlR_reg_dom"/>
</dbReference>
<evidence type="ECO:0000313" key="12">
    <source>
        <dbReference type="EMBL" id="ODH44746.1"/>
    </source>
</evidence>
<dbReference type="InterPro" id="IPR050613">
    <property type="entry name" value="Sec_Metabolite_Reg"/>
</dbReference>
<feature type="compositionally biased region" description="Basic and acidic residues" evidence="10">
    <location>
        <begin position="146"/>
        <end position="158"/>
    </location>
</feature>
<dbReference type="Gene3D" id="4.10.240.10">
    <property type="entry name" value="Zn(2)-C6 fungal-type DNA-binding domain"/>
    <property type="match status" value="1"/>
</dbReference>
<dbReference type="SMART" id="SM00066">
    <property type="entry name" value="GAL4"/>
    <property type="match status" value="1"/>
</dbReference>
<keyword evidence="3" id="KW-0479">Metal-binding</keyword>
<accession>A0A1D2JNG0</accession>
<evidence type="ECO:0000256" key="2">
    <source>
        <dbReference type="ARBA" id="ARBA00018346"/>
    </source>
</evidence>
<sequence length="1005" mass="112661">MYQSSSNPASCHPTHSPQSTAGSIQRSAKQPENNRNNDYFYGHVGANRSSGESGPVAGANESSSPSPAAPAPTPTLRIRRRNRMITSCLECRRRKLKCDRLHPCTKCSKSNRDCLFLAPAWDENSRKKLADLKDRMGSLERALEHDAAQIQASRKEGGQPDGDGQAGSNTLAGMLENSAEAQAPVPEDEVNLVPTPLAVQDAGYEDGSDDDNVDLGFKLGKLRLTDRIGGLYRPKVAEELAVTLNELSMSDKLADRSNPKSSRIWKLMPKDTESYFAPGPSYIAPCSDFIFGCGSQRYTLIDFLPSRPAADRLLQQYWEAVDPIAKVSHRPTVEKQYNDFWLQVSRGVEPPYSVQAVIFAAMFSAAISMTEDSILSTFGVAQNKLTENFQLATETALGKANFLRTTKTQTIQASVMYMIPMCRGEVSRAHSVLVGTIIRLAECMGFHRDPGELSLDPIETHVRRMIWYQLCFLDIRTVEAQGPRLSIRREDFSTKFPLNVDDNDLRAGAPTSLNDKPYWTDMTFTRLRFECHELQRLVNIDRLRVEQNLISLTHVLGKIEAFRRATLKKYSPLIDVPNPKPIQRAAQLFLSLYINRAYIALLHRYHHNTTVRIPDRLMQIILTTGVQMTEDAIALETQPELRPWYWYSTAFSQWHTALLLLIDIFNYPLRKEADRIWRCLYYVFEISPSPFELGGERYSESNRRELLEDRHQKGRMILGQLKDRMICYRARRKLKIPANMQGSQIAEDLDASTSGRKREILNNTVDFGYPATQEGYTAPVSLVSGAAQTPPGACQTSRPPSQSQPPSTVVCSQTAESYQDVNVQNQHAATSHWQQQPLQSNPPLLTHSHQVPPIPQQQHAQPLQLFSYGPLQHLQTPKSMTDYADRVARGQSLDSETNNSEDSGSTGLWFYPGVGSGTAGAAPPPPPPNGRLTFPDVEDFPKGDSAEDLPLLDIDWVSLVCKKATSIVLQFVIFFFNYPPPAFPVYAPDRILPNSPKKLYKTLKR</sequence>
<evidence type="ECO:0000256" key="3">
    <source>
        <dbReference type="ARBA" id="ARBA00022723"/>
    </source>
</evidence>
<organism evidence="12 13">
    <name type="scientific">Paracoccidioides brasiliensis</name>
    <dbReference type="NCBI Taxonomy" id="121759"/>
    <lineage>
        <taxon>Eukaryota</taxon>
        <taxon>Fungi</taxon>
        <taxon>Dikarya</taxon>
        <taxon>Ascomycota</taxon>
        <taxon>Pezizomycotina</taxon>
        <taxon>Eurotiomycetes</taxon>
        <taxon>Eurotiomycetidae</taxon>
        <taxon>Onygenales</taxon>
        <taxon>Ajellomycetaceae</taxon>
        <taxon>Paracoccidioides</taxon>
    </lineage>
</organism>
<gene>
    <name evidence="12" type="ORF">ACO22_00736</name>
</gene>
<dbReference type="PROSITE" id="PS00463">
    <property type="entry name" value="ZN2_CY6_FUNGAL_1"/>
    <property type="match status" value="1"/>
</dbReference>
<evidence type="ECO:0000256" key="7">
    <source>
        <dbReference type="ARBA" id="ARBA00023242"/>
    </source>
</evidence>
<feature type="compositionally biased region" description="Low complexity" evidence="10">
    <location>
        <begin position="794"/>
        <end position="812"/>
    </location>
</feature>
<dbReference type="AlphaFoldDB" id="A0A1D2JNG0"/>
<dbReference type="PROSITE" id="PS50048">
    <property type="entry name" value="ZN2_CY6_FUNGAL_2"/>
    <property type="match status" value="1"/>
</dbReference>
<dbReference type="PANTHER" id="PTHR31001">
    <property type="entry name" value="UNCHARACTERIZED TRANSCRIPTIONAL REGULATORY PROTEIN"/>
    <property type="match status" value="1"/>
</dbReference>
<dbReference type="Proteomes" id="UP000242814">
    <property type="component" value="Unassembled WGS sequence"/>
</dbReference>
<evidence type="ECO:0000256" key="1">
    <source>
        <dbReference type="ARBA" id="ARBA00004123"/>
    </source>
</evidence>
<dbReference type="CDD" id="cd00067">
    <property type="entry name" value="GAL4"/>
    <property type="match status" value="1"/>
</dbReference>
<keyword evidence="5" id="KW-0238">DNA-binding</keyword>
<comment type="subcellular location">
    <subcellularLocation>
        <location evidence="1">Nucleus</location>
    </subcellularLocation>
</comment>
<dbReference type="GO" id="GO:0005634">
    <property type="term" value="C:nucleus"/>
    <property type="evidence" value="ECO:0007669"/>
    <property type="project" value="UniProtKB-SubCell"/>
</dbReference>
<dbReference type="InterPro" id="IPR036864">
    <property type="entry name" value="Zn2-C6_fun-type_DNA-bd_sf"/>
</dbReference>
<feature type="compositionally biased region" description="Polar residues" evidence="10">
    <location>
        <begin position="892"/>
        <end position="906"/>
    </location>
</feature>
<evidence type="ECO:0000256" key="8">
    <source>
        <dbReference type="ARBA" id="ARBA00031692"/>
    </source>
</evidence>
<dbReference type="CDD" id="cd12148">
    <property type="entry name" value="fungal_TF_MHR"/>
    <property type="match status" value="1"/>
</dbReference>
<evidence type="ECO:0000256" key="10">
    <source>
        <dbReference type="SAM" id="MobiDB-lite"/>
    </source>
</evidence>
<dbReference type="PANTHER" id="PTHR31001:SF40">
    <property type="entry name" value="ZN(II)2CYS6 TRANSCRIPTION FACTOR (EUROFUNG)"/>
    <property type="match status" value="1"/>
</dbReference>
<dbReference type="GO" id="GO:0003677">
    <property type="term" value="F:DNA binding"/>
    <property type="evidence" value="ECO:0007669"/>
    <property type="project" value="UniProtKB-KW"/>
</dbReference>
<reference evidence="12 13" key="1">
    <citation type="submission" date="2016-06" db="EMBL/GenBank/DDBJ databases">
        <authorList>
            <person name="Kjaerup R.B."/>
            <person name="Dalgaard T.S."/>
            <person name="Juul-Madsen H.R."/>
        </authorList>
    </citation>
    <scope>NUCLEOTIDE SEQUENCE [LARGE SCALE GENOMIC DNA]</scope>
    <source>
        <strain evidence="12 13">Pb300</strain>
    </source>
</reference>
<dbReference type="SUPFAM" id="SSF57701">
    <property type="entry name" value="Zn2/Cys6 DNA-binding domain"/>
    <property type="match status" value="1"/>
</dbReference>
<dbReference type="GO" id="GO:0006351">
    <property type="term" value="P:DNA-templated transcription"/>
    <property type="evidence" value="ECO:0007669"/>
    <property type="project" value="InterPro"/>
</dbReference>
<feature type="region of interest" description="Disordered" evidence="10">
    <location>
        <begin position="783"/>
        <end position="812"/>
    </location>
</feature>
<dbReference type="InterPro" id="IPR001138">
    <property type="entry name" value="Zn2Cys6_DnaBD"/>
</dbReference>
<dbReference type="VEuPathDB" id="FungiDB:PADG_03731"/>
<keyword evidence="7" id="KW-0539">Nucleus</keyword>
<keyword evidence="6" id="KW-0804">Transcription</keyword>
<feature type="compositionally biased region" description="Low complexity" evidence="10">
    <location>
        <begin position="834"/>
        <end position="845"/>
    </location>
</feature>
<dbReference type="Pfam" id="PF00172">
    <property type="entry name" value="Zn_clus"/>
    <property type="match status" value="1"/>
</dbReference>
<feature type="compositionally biased region" description="Polar residues" evidence="10">
    <location>
        <begin position="1"/>
        <end position="37"/>
    </location>
</feature>
<protein>
    <recommendedName>
        <fullName evidence="2">C6 finger domain transcription factor nscR</fullName>
    </recommendedName>
    <alternativeName>
        <fullName evidence="8">Neosartiricin B biosynthesis protein R</fullName>
    </alternativeName>
</protein>
<evidence type="ECO:0000259" key="11">
    <source>
        <dbReference type="PROSITE" id="PS50048"/>
    </source>
</evidence>
<feature type="region of interest" description="Disordered" evidence="10">
    <location>
        <begin position="146"/>
        <end position="170"/>
    </location>
</feature>
<dbReference type="VEuPathDB" id="FungiDB:PABG_01676"/>
<comment type="caution">
    <text evidence="12">The sequence shown here is derived from an EMBL/GenBank/DDBJ whole genome shotgun (WGS) entry which is preliminary data.</text>
</comment>
<feature type="domain" description="Zn(2)-C6 fungal-type" evidence="11">
    <location>
        <begin position="87"/>
        <end position="116"/>
    </location>
</feature>
<dbReference type="EMBL" id="LZYO01000016">
    <property type="protein sequence ID" value="ODH44746.1"/>
    <property type="molecule type" value="Genomic_DNA"/>
</dbReference>
<dbReference type="GO" id="GO:0008270">
    <property type="term" value="F:zinc ion binding"/>
    <property type="evidence" value="ECO:0007669"/>
    <property type="project" value="InterPro"/>
</dbReference>
<dbReference type="GO" id="GO:0000981">
    <property type="term" value="F:DNA-binding transcription factor activity, RNA polymerase II-specific"/>
    <property type="evidence" value="ECO:0007669"/>
    <property type="project" value="InterPro"/>
</dbReference>
<evidence type="ECO:0000313" key="13">
    <source>
        <dbReference type="Proteomes" id="UP000242814"/>
    </source>
</evidence>
<feature type="region of interest" description="Disordered" evidence="10">
    <location>
        <begin position="1"/>
        <end position="79"/>
    </location>
</feature>
<feature type="region of interest" description="Disordered" evidence="10">
    <location>
        <begin position="890"/>
        <end position="909"/>
    </location>
</feature>
<feature type="region of interest" description="Disordered" evidence="10">
    <location>
        <begin position="914"/>
        <end position="939"/>
    </location>
</feature>
<proteinExistence type="predicted"/>
<comment type="function">
    <text evidence="9">Transcription factor that specifically regulates the neosartoricin B biosynthesis gene cluster.</text>
</comment>
<keyword evidence="4" id="KW-0805">Transcription regulation</keyword>
<name>A0A1D2JNG0_PARBR</name>
<evidence type="ECO:0000256" key="4">
    <source>
        <dbReference type="ARBA" id="ARBA00023015"/>
    </source>
</evidence>